<dbReference type="KEGG" id="gob:Gobs_1224"/>
<dbReference type="Proteomes" id="UP000001382">
    <property type="component" value="Chromosome"/>
</dbReference>
<accession>D2SAP2</accession>
<reference evidence="2 3" key="1">
    <citation type="journal article" date="2010" name="Stand. Genomic Sci.">
        <title>Complete genome sequence of Geodermatophilus obscurus type strain (G-20).</title>
        <authorList>
            <person name="Ivanova N."/>
            <person name="Sikorski J."/>
            <person name="Jando M."/>
            <person name="Munk C."/>
            <person name="Lapidus A."/>
            <person name="Glavina Del Rio T."/>
            <person name="Copeland A."/>
            <person name="Tice H."/>
            <person name="Cheng J.-F."/>
            <person name="Lucas S."/>
            <person name="Chen F."/>
            <person name="Nolan M."/>
            <person name="Bruce D."/>
            <person name="Goodwin L."/>
            <person name="Pitluck S."/>
            <person name="Mavromatis K."/>
            <person name="Mikhailova N."/>
            <person name="Pati A."/>
            <person name="Chen A."/>
            <person name="Palaniappan K."/>
            <person name="Land M."/>
            <person name="Hauser L."/>
            <person name="Chang Y.-J."/>
            <person name="Jeffries C.D."/>
            <person name="Meincke L."/>
            <person name="Brettin T."/>
            <person name="Detter J.C."/>
            <person name="Detter J.C."/>
            <person name="Rohde M."/>
            <person name="Goeker M."/>
            <person name="Bristow J."/>
            <person name="Eisen J.A."/>
            <person name="Markowitz V."/>
            <person name="Hugenholtz P."/>
            <person name="Kyrpides N.C."/>
            <person name="Klenk H.-P."/>
        </authorList>
    </citation>
    <scope>NUCLEOTIDE SEQUENCE [LARGE SCALE GENOMIC DNA]</scope>
    <source>
        <strain evidence="3">ATCC 25078 / DSM 43160 / JCM 3152 / KCC A-0152 / KCTC 9177 / NBRC 13315 / NRRL B-3577 / G-20</strain>
    </source>
</reference>
<dbReference type="RefSeq" id="WP_012947412.1">
    <property type="nucleotide sequence ID" value="NC_013757.1"/>
</dbReference>
<evidence type="ECO:0000313" key="2">
    <source>
        <dbReference type="EMBL" id="ADB73971.1"/>
    </source>
</evidence>
<organism evidence="2 3">
    <name type="scientific">Geodermatophilus obscurus (strain ATCC 25078 / DSM 43160 / JCM 3152 / CCUG 61914 / KCC A-0152 / KCTC 9177 / NBRC 13315 / NRRL B-3577 / G-20)</name>
    <dbReference type="NCBI Taxonomy" id="526225"/>
    <lineage>
        <taxon>Bacteria</taxon>
        <taxon>Bacillati</taxon>
        <taxon>Actinomycetota</taxon>
        <taxon>Actinomycetes</taxon>
        <taxon>Geodermatophilales</taxon>
        <taxon>Geodermatophilaceae</taxon>
        <taxon>Geodermatophilus</taxon>
    </lineage>
</organism>
<protein>
    <submittedName>
        <fullName evidence="2">Uncharacterized protein</fullName>
    </submittedName>
</protein>
<dbReference type="HOGENOM" id="CLU_053145_0_0_11"/>
<feature type="transmembrane region" description="Helical" evidence="1">
    <location>
        <begin position="231"/>
        <end position="250"/>
    </location>
</feature>
<evidence type="ECO:0000256" key="1">
    <source>
        <dbReference type="SAM" id="Phobius"/>
    </source>
</evidence>
<name>D2SAP2_GEOOG</name>
<proteinExistence type="predicted"/>
<dbReference type="eggNOG" id="ENOG5032TEU">
    <property type="taxonomic scope" value="Bacteria"/>
</dbReference>
<gene>
    <name evidence="2" type="ordered locus">Gobs_1224</name>
</gene>
<feature type="transmembrane region" description="Helical" evidence="1">
    <location>
        <begin position="262"/>
        <end position="282"/>
    </location>
</feature>
<keyword evidence="1" id="KW-1133">Transmembrane helix</keyword>
<keyword evidence="3" id="KW-1185">Reference proteome</keyword>
<feature type="transmembrane region" description="Helical" evidence="1">
    <location>
        <begin position="166"/>
        <end position="186"/>
    </location>
</feature>
<keyword evidence="1" id="KW-0472">Membrane</keyword>
<dbReference type="EMBL" id="CP001867">
    <property type="protein sequence ID" value="ADB73971.1"/>
    <property type="molecule type" value="Genomic_DNA"/>
</dbReference>
<keyword evidence="1" id="KW-0812">Transmembrane</keyword>
<evidence type="ECO:0000313" key="3">
    <source>
        <dbReference type="Proteomes" id="UP000001382"/>
    </source>
</evidence>
<feature type="transmembrane region" description="Helical" evidence="1">
    <location>
        <begin position="302"/>
        <end position="320"/>
    </location>
</feature>
<sequence length="372" mass="39739">MPDGDRSKPVKRVWVPQVAVDVDALWVRTDVAEARSSDPARKALICGVRRHLEKARNAAFRRDPLPGRLTNWWRGTLVETAYRHMHAAEVQLLDLCDGPELQAEIRPAVVRANSVLNREDPRQRTVEEFREYRTAEQLRPRLRSIMRDSYAALDSRQAQLRSFRNILLLSALSITLLMTVTVVAVSNSPSVLPLCFPRAVVDADSGSIVTTQAGLNCPTRSEATAPTGGDVLVVALLGLLGGALAAAVSIRNLKGTTAAYDVPVALAMVKVPLGAFTAVLGLVAIRGDFVPGLSALDSQVQILAYALVLGFAQQLLTRLLDQRAQTLLDAMPSKDTADQMRLSPAARPSVAVAPIASGTAGPAAAGGTPAAP</sequence>
<dbReference type="AlphaFoldDB" id="D2SAP2"/>
<reference evidence="3" key="2">
    <citation type="submission" date="2010-01" db="EMBL/GenBank/DDBJ databases">
        <title>The complete genome of Geodermatophilus obscurus DSM 43160.</title>
        <authorList>
            <consortium name="US DOE Joint Genome Institute (JGI-PGF)"/>
            <person name="Lucas S."/>
            <person name="Copeland A."/>
            <person name="Lapidus A."/>
            <person name="Glavina del Rio T."/>
            <person name="Dalin E."/>
            <person name="Tice H."/>
            <person name="Bruce D."/>
            <person name="Goodwin L."/>
            <person name="Pitluck S."/>
            <person name="Kyrpides N."/>
            <person name="Mavromatis K."/>
            <person name="Ivanova N."/>
            <person name="Munk A.C."/>
            <person name="Brettin T."/>
            <person name="Detter J.C."/>
            <person name="Han C."/>
            <person name="Larimer F."/>
            <person name="Land M."/>
            <person name="Hauser L."/>
            <person name="Markowitz V."/>
            <person name="Cheng J.-F."/>
            <person name="Hugenholtz P."/>
            <person name="Woyke T."/>
            <person name="Wu D."/>
            <person name="Jando M."/>
            <person name="Schneider S."/>
            <person name="Klenk H.-P."/>
            <person name="Eisen J.A."/>
        </authorList>
    </citation>
    <scope>NUCLEOTIDE SEQUENCE [LARGE SCALE GENOMIC DNA]</scope>
    <source>
        <strain evidence="3">ATCC 25078 / DSM 43160 / JCM 3152 / KCC A-0152 / KCTC 9177 / NBRC 13315 / NRRL B-3577 / G-20</strain>
    </source>
</reference>